<dbReference type="GO" id="GO:0006272">
    <property type="term" value="P:leading strand elongation"/>
    <property type="evidence" value="ECO:0007669"/>
    <property type="project" value="TreeGrafter"/>
</dbReference>
<dbReference type="GO" id="GO:0046982">
    <property type="term" value="F:protein heterodimerization activity"/>
    <property type="evidence" value="ECO:0007669"/>
    <property type="project" value="InterPro"/>
</dbReference>
<accession>A0A0C3BGL8</accession>
<dbReference type="AlphaFoldDB" id="A0A0C3BGL8"/>
<evidence type="ECO:0000313" key="7">
    <source>
        <dbReference type="EMBL" id="KIM30586.1"/>
    </source>
</evidence>
<gene>
    <name evidence="7" type="ORF">M408DRAFT_328135</name>
</gene>
<proteinExistence type="predicted"/>
<dbReference type="GO" id="GO:0008623">
    <property type="term" value="C:CHRAC"/>
    <property type="evidence" value="ECO:0007669"/>
    <property type="project" value="TreeGrafter"/>
</dbReference>
<dbReference type="InterPro" id="IPR009072">
    <property type="entry name" value="Histone-fold"/>
</dbReference>
<dbReference type="SUPFAM" id="SSF47113">
    <property type="entry name" value="Histone-fold"/>
    <property type="match status" value="1"/>
</dbReference>
<protein>
    <recommendedName>
        <fullName evidence="3">DNA polymerase epsilon subunit D</fullName>
    </recommendedName>
    <alternativeName>
        <fullName evidence="4">DNA polymerase II subunit D</fullName>
    </alternativeName>
</protein>
<dbReference type="GO" id="GO:0031490">
    <property type="term" value="F:chromatin DNA binding"/>
    <property type="evidence" value="ECO:0007669"/>
    <property type="project" value="TreeGrafter"/>
</dbReference>
<dbReference type="GO" id="GO:0008622">
    <property type="term" value="C:epsilon DNA polymerase complex"/>
    <property type="evidence" value="ECO:0007669"/>
    <property type="project" value="TreeGrafter"/>
</dbReference>
<evidence type="ECO:0000256" key="1">
    <source>
        <dbReference type="ARBA" id="ARBA00004123"/>
    </source>
</evidence>
<dbReference type="HOGENOM" id="CLU_043417_3_1_1"/>
<dbReference type="STRING" id="933852.A0A0C3BGL8"/>
<evidence type="ECO:0000256" key="4">
    <source>
        <dbReference type="ARBA" id="ARBA00042096"/>
    </source>
</evidence>
<evidence type="ECO:0000259" key="6">
    <source>
        <dbReference type="Pfam" id="PF00808"/>
    </source>
</evidence>
<evidence type="ECO:0000256" key="5">
    <source>
        <dbReference type="SAM" id="MobiDB-lite"/>
    </source>
</evidence>
<feature type="compositionally biased region" description="Low complexity" evidence="5">
    <location>
        <begin position="135"/>
        <end position="158"/>
    </location>
</feature>
<dbReference type="GO" id="GO:0006974">
    <property type="term" value="P:DNA damage response"/>
    <property type="evidence" value="ECO:0007669"/>
    <property type="project" value="TreeGrafter"/>
</dbReference>
<dbReference type="GO" id="GO:0031507">
    <property type="term" value="P:heterochromatin formation"/>
    <property type="evidence" value="ECO:0007669"/>
    <property type="project" value="TreeGrafter"/>
</dbReference>
<dbReference type="OrthoDB" id="1707486at2759"/>
<dbReference type="EMBL" id="KN824284">
    <property type="protein sequence ID" value="KIM30586.1"/>
    <property type="molecule type" value="Genomic_DNA"/>
</dbReference>
<evidence type="ECO:0000313" key="8">
    <source>
        <dbReference type="Proteomes" id="UP000054097"/>
    </source>
</evidence>
<organism evidence="7 8">
    <name type="scientific">Serendipita vermifera MAFF 305830</name>
    <dbReference type="NCBI Taxonomy" id="933852"/>
    <lineage>
        <taxon>Eukaryota</taxon>
        <taxon>Fungi</taxon>
        <taxon>Dikarya</taxon>
        <taxon>Basidiomycota</taxon>
        <taxon>Agaricomycotina</taxon>
        <taxon>Agaricomycetes</taxon>
        <taxon>Sebacinales</taxon>
        <taxon>Serendipitaceae</taxon>
        <taxon>Serendipita</taxon>
    </lineage>
</organism>
<keyword evidence="2" id="KW-0539">Nucleus</keyword>
<dbReference type="CDD" id="cd22928">
    <property type="entry name" value="HFD_POLE3_DPB4"/>
    <property type="match status" value="1"/>
</dbReference>
<dbReference type="Proteomes" id="UP000054097">
    <property type="component" value="Unassembled WGS sequence"/>
</dbReference>
<dbReference type="PANTHER" id="PTHR46172:SF1">
    <property type="entry name" value="DNA POLYMERASE EPSILON SUBUNIT 3"/>
    <property type="match status" value="1"/>
</dbReference>
<name>A0A0C3BGL8_SERVB</name>
<feature type="compositionally biased region" description="Acidic residues" evidence="5">
    <location>
        <begin position="166"/>
        <end position="215"/>
    </location>
</feature>
<evidence type="ECO:0000256" key="3">
    <source>
        <dbReference type="ARBA" id="ARBA00039775"/>
    </source>
</evidence>
<dbReference type="InterPro" id="IPR051377">
    <property type="entry name" value="DNA_Pol-Epsilon_Subunit"/>
</dbReference>
<dbReference type="Gene3D" id="1.10.20.10">
    <property type="entry name" value="Histone, subunit A"/>
    <property type="match status" value="1"/>
</dbReference>
<reference evidence="8" key="2">
    <citation type="submission" date="2015-01" db="EMBL/GenBank/DDBJ databases">
        <title>Evolutionary Origins and Diversification of the Mycorrhizal Mutualists.</title>
        <authorList>
            <consortium name="DOE Joint Genome Institute"/>
            <consortium name="Mycorrhizal Genomics Consortium"/>
            <person name="Kohler A."/>
            <person name="Kuo A."/>
            <person name="Nagy L.G."/>
            <person name="Floudas D."/>
            <person name="Copeland A."/>
            <person name="Barry K.W."/>
            <person name="Cichocki N."/>
            <person name="Veneault-Fourrey C."/>
            <person name="LaButti K."/>
            <person name="Lindquist E.A."/>
            <person name="Lipzen A."/>
            <person name="Lundell T."/>
            <person name="Morin E."/>
            <person name="Murat C."/>
            <person name="Riley R."/>
            <person name="Ohm R."/>
            <person name="Sun H."/>
            <person name="Tunlid A."/>
            <person name="Henrissat B."/>
            <person name="Grigoriev I.V."/>
            <person name="Hibbett D.S."/>
            <person name="Martin F."/>
        </authorList>
    </citation>
    <scope>NUCLEOTIDE SEQUENCE [LARGE SCALE GENOMIC DNA]</scope>
    <source>
        <strain evidence="8">MAFF 305830</strain>
    </source>
</reference>
<reference evidence="7 8" key="1">
    <citation type="submission" date="2014-04" db="EMBL/GenBank/DDBJ databases">
        <authorList>
            <consortium name="DOE Joint Genome Institute"/>
            <person name="Kuo A."/>
            <person name="Zuccaro A."/>
            <person name="Kohler A."/>
            <person name="Nagy L.G."/>
            <person name="Floudas D."/>
            <person name="Copeland A."/>
            <person name="Barry K.W."/>
            <person name="Cichocki N."/>
            <person name="Veneault-Fourrey C."/>
            <person name="LaButti K."/>
            <person name="Lindquist E.A."/>
            <person name="Lipzen A."/>
            <person name="Lundell T."/>
            <person name="Morin E."/>
            <person name="Murat C."/>
            <person name="Sun H."/>
            <person name="Tunlid A."/>
            <person name="Henrissat B."/>
            <person name="Grigoriev I.V."/>
            <person name="Hibbett D.S."/>
            <person name="Martin F."/>
            <person name="Nordberg H.P."/>
            <person name="Cantor M.N."/>
            <person name="Hua S.X."/>
        </authorList>
    </citation>
    <scope>NUCLEOTIDE SEQUENCE [LARGE SCALE GENOMIC DNA]</scope>
    <source>
        <strain evidence="7 8">MAFF 305830</strain>
    </source>
</reference>
<sequence length="235" mass="24731">MPRRSDVMLGSHVAETQQDGVLDGIDQYSLPQSTVTRIAKSALPPNAKLQKESVLALVKGSTVFINYIAAAAQEVANARGHKTITAADVLQALELTEFGDMVPSLNAELAEYRARVKKNPSSAGATKKSTPPPVANAKGKGKASGAKSAAGGTSKASNGKGGDAQDAADEEEPYSEADIAAEGEDDVDIDDEVEPLDEDEEEEEEEAADQMELDEKELLTDSKALDANADDSDRD</sequence>
<dbReference type="PANTHER" id="PTHR46172">
    <property type="entry name" value="DNA POLYMERASE EPSILON SUBUNIT 3"/>
    <property type="match status" value="1"/>
</dbReference>
<keyword evidence="8" id="KW-1185">Reference proteome</keyword>
<dbReference type="Pfam" id="PF00808">
    <property type="entry name" value="CBFD_NFYB_HMF"/>
    <property type="match status" value="1"/>
</dbReference>
<feature type="compositionally biased region" description="Polar residues" evidence="5">
    <location>
        <begin position="119"/>
        <end position="129"/>
    </location>
</feature>
<feature type="domain" description="Transcription factor CBF/NF-Y/archaeal histone" evidence="6">
    <location>
        <begin position="29"/>
        <end position="93"/>
    </location>
</feature>
<evidence type="ECO:0000256" key="2">
    <source>
        <dbReference type="ARBA" id="ARBA00023242"/>
    </source>
</evidence>
<feature type="region of interest" description="Disordered" evidence="5">
    <location>
        <begin position="118"/>
        <end position="235"/>
    </location>
</feature>
<dbReference type="InterPro" id="IPR003958">
    <property type="entry name" value="CBFA_NFYB_domain"/>
</dbReference>
<comment type="subcellular location">
    <subcellularLocation>
        <location evidence="1">Nucleus</location>
    </subcellularLocation>
</comment>